<organism evidence="2 3">
    <name type="scientific">Amycolatopsis minnesotensis</name>
    <dbReference type="NCBI Taxonomy" id="337894"/>
    <lineage>
        <taxon>Bacteria</taxon>
        <taxon>Bacillati</taxon>
        <taxon>Actinomycetota</taxon>
        <taxon>Actinomycetes</taxon>
        <taxon>Pseudonocardiales</taxon>
        <taxon>Pseudonocardiaceae</taxon>
        <taxon>Amycolatopsis</taxon>
    </lineage>
</organism>
<evidence type="ECO:0000313" key="3">
    <source>
        <dbReference type="Proteomes" id="UP001501116"/>
    </source>
</evidence>
<dbReference type="InterPro" id="IPR000182">
    <property type="entry name" value="GNAT_dom"/>
</dbReference>
<keyword evidence="3" id="KW-1185">Reference proteome</keyword>
<dbReference type="Gene3D" id="3.40.630.30">
    <property type="match status" value="1"/>
</dbReference>
<comment type="caution">
    <text evidence="2">The sequence shown here is derived from an EMBL/GenBank/DDBJ whole genome shotgun (WGS) entry which is preliminary data.</text>
</comment>
<dbReference type="RefSeq" id="WP_344417495.1">
    <property type="nucleotide sequence ID" value="NZ_BAAANN010000009.1"/>
</dbReference>
<name>A0ABP5C2J3_9PSEU</name>
<dbReference type="Pfam" id="PF13302">
    <property type="entry name" value="Acetyltransf_3"/>
    <property type="match status" value="1"/>
</dbReference>
<evidence type="ECO:0000259" key="1">
    <source>
        <dbReference type="PROSITE" id="PS51186"/>
    </source>
</evidence>
<dbReference type="PANTHER" id="PTHR43441">
    <property type="entry name" value="RIBOSOMAL-PROTEIN-SERINE ACETYLTRANSFERASE"/>
    <property type="match status" value="1"/>
</dbReference>
<dbReference type="InterPro" id="IPR016181">
    <property type="entry name" value="Acyl_CoA_acyltransferase"/>
</dbReference>
<gene>
    <name evidence="2" type="ORF">GCM10009754_27380</name>
</gene>
<dbReference type="EMBL" id="BAAANN010000009">
    <property type="protein sequence ID" value="GAA1956073.1"/>
    <property type="molecule type" value="Genomic_DNA"/>
</dbReference>
<dbReference type="Proteomes" id="UP001501116">
    <property type="component" value="Unassembled WGS sequence"/>
</dbReference>
<accession>A0ABP5C2J3</accession>
<feature type="domain" description="N-acetyltransferase" evidence="1">
    <location>
        <begin position="10"/>
        <end position="167"/>
    </location>
</feature>
<proteinExistence type="predicted"/>
<dbReference type="PANTHER" id="PTHR43441:SF10">
    <property type="entry name" value="ACETYLTRANSFERASE"/>
    <property type="match status" value="1"/>
</dbReference>
<dbReference type="InterPro" id="IPR051908">
    <property type="entry name" value="Ribosomal_N-acetyltransferase"/>
</dbReference>
<dbReference type="PROSITE" id="PS51186">
    <property type="entry name" value="GNAT"/>
    <property type="match status" value="1"/>
</dbReference>
<dbReference type="SUPFAM" id="SSF55729">
    <property type="entry name" value="Acyl-CoA N-acyltransferases (Nat)"/>
    <property type="match status" value="1"/>
</dbReference>
<reference evidence="3" key="1">
    <citation type="journal article" date="2019" name="Int. J. Syst. Evol. Microbiol.">
        <title>The Global Catalogue of Microorganisms (GCM) 10K type strain sequencing project: providing services to taxonomists for standard genome sequencing and annotation.</title>
        <authorList>
            <consortium name="The Broad Institute Genomics Platform"/>
            <consortium name="The Broad Institute Genome Sequencing Center for Infectious Disease"/>
            <person name="Wu L."/>
            <person name="Ma J."/>
        </authorList>
    </citation>
    <scope>NUCLEOTIDE SEQUENCE [LARGE SCALE GENOMIC DNA]</scope>
    <source>
        <strain evidence="3">JCM 14545</strain>
    </source>
</reference>
<protein>
    <submittedName>
        <fullName evidence="2">GNAT family protein</fullName>
    </submittedName>
</protein>
<sequence length="189" mass="20920">MLSHPLAPGAELCPLEPWQAEEFAAHVDQVREHLAPWIPWAHTIVDAESARAHLQRYADLQARDEGRLYGIRVDGKLAGGTLFRTFHGQSGVCEVGVWLDRGAVGRGLVTAAVRAMVDWAIDVRGMTRVEWRADPSNTRSVAVAERLGFTFEGVLRQTFPVAGRRLDSGIWSMLADEWHEARAAAQTGR</sequence>
<evidence type="ECO:0000313" key="2">
    <source>
        <dbReference type="EMBL" id="GAA1956073.1"/>
    </source>
</evidence>